<dbReference type="AlphaFoldDB" id="A0AAU9EG92"/>
<dbReference type="Gene3D" id="3.10.520.10">
    <property type="entry name" value="ApbE-like domains"/>
    <property type="match status" value="1"/>
</dbReference>
<comment type="similarity">
    <text evidence="10 12">Belongs to the ApbE family.</text>
</comment>
<name>A0AAU9EG92_9FIRM</name>
<feature type="binding site" evidence="11">
    <location>
        <position position="288"/>
    </location>
    <ligand>
        <name>Mg(2+)</name>
        <dbReference type="ChEBI" id="CHEBI:18420"/>
    </ligand>
</feature>
<evidence type="ECO:0000256" key="6">
    <source>
        <dbReference type="ARBA" id="ARBA00022827"/>
    </source>
</evidence>
<evidence type="ECO:0000256" key="11">
    <source>
        <dbReference type="PIRSR" id="PIRSR006268-2"/>
    </source>
</evidence>
<keyword evidence="4 10" id="KW-0808">Transferase</keyword>
<dbReference type="PROSITE" id="PS51257">
    <property type="entry name" value="PROKAR_LIPOPROTEIN"/>
    <property type="match status" value="1"/>
</dbReference>
<keyword evidence="12" id="KW-0732">Signal</keyword>
<keyword evidence="7 10" id="KW-0460">Magnesium</keyword>
<dbReference type="GO" id="GO:0016740">
    <property type="term" value="F:transferase activity"/>
    <property type="evidence" value="ECO:0007669"/>
    <property type="project" value="UniProtKB-UniRule"/>
</dbReference>
<evidence type="ECO:0000256" key="12">
    <source>
        <dbReference type="RuleBase" id="RU363002"/>
    </source>
</evidence>
<feature type="signal peptide" evidence="12">
    <location>
        <begin position="1"/>
        <end position="24"/>
    </location>
</feature>
<dbReference type="KEGG" id="hprf:HLPR_21080"/>
<comment type="cofactor">
    <cofactor evidence="11">
        <name>Mg(2+)</name>
        <dbReference type="ChEBI" id="CHEBI:18420"/>
    </cofactor>
    <cofactor evidence="11">
        <name>Mn(2+)</name>
        <dbReference type="ChEBI" id="CHEBI:29035"/>
    </cofactor>
    <text evidence="11">Magnesium. Can also use manganese.</text>
</comment>
<accession>A0AAU9EG92</accession>
<feature type="binding site" evidence="11">
    <location>
        <position position="284"/>
    </location>
    <ligand>
        <name>Mg(2+)</name>
        <dbReference type="ChEBI" id="CHEBI:18420"/>
    </ligand>
</feature>
<dbReference type="EC" id="2.7.1.180" evidence="1 10"/>
<comment type="subcellular location">
    <subcellularLocation>
        <location evidence="12">Cell inner membrane</location>
        <topology evidence="12">Lipid-anchor</topology>
        <orientation evidence="12">Periplasmic side</orientation>
    </subcellularLocation>
</comment>
<keyword evidence="12" id="KW-0472">Membrane</keyword>
<protein>
    <recommendedName>
        <fullName evidence="2 10">FAD:protein FMN transferase</fullName>
        <ecNumber evidence="1 10">2.7.1.180</ecNumber>
    </recommendedName>
    <alternativeName>
        <fullName evidence="8 10">Flavin transferase</fullName>
    </alternativeName>
</protein>
<evidence type="ECO:0000256" key="5">
    <source>
        <dbReference type="ARBA" id="ARBA00022723"/>
    </source>
</evidence>
<sequence>MKKIRIIILMLTIIIFATSCTSNPKDNYITRSNLELDTLVTITVYNTNDQTILDDIFNILSDITKKFSTDLNDSEISKINSLDKDIPLKISDEMNTVIERGLYYSKLSNGLFDISIEPLVKLWGIGSEHYKVPSQSEIKKALSNIDFNNIELKKNIITKKDTSTKIDLGGIAKGYAADEIVKYLKEKGYTKAMINLGGNVYALGEKSENTLWNIGIQNPFKDTGEYIGIVSVKDKTIVSSGINQRFFIKDGKRYHHILSPFDGYPIDNNLMSVAIIGESSIDADALSTITFEYGLEKGLDFINNLENTEAIFITKNKEVYLTTNLYNNHKFTLTDSTYKIMNK</sequence>
<evidence type="ECO:0000256" key="7">
    <source>
        <dbReference type="ARBA" id="ARBA00022842"/>
    </source>
</evidence>
<dbReference type="PIRSF" id="PIRSF006268">
    <property type="entry name" value="ApbE"/>
    <property type="match status" value="1"/>
</dbReference>
<organism evidence="13 14">
    <name type="scientific">Helicovermis profundi</name>
    <dbReference type="NCBI Taxonomy" id="3065157"/>
    <lineage>
        <taxon>Bacteria</taxon>
        <taxon>Bacillati</taxon>
        <taxon>Bacillota</taxon>
        <taxon>Clostridia</taxon>
        <taxon>Helicovermis</taxon>
    </lineage>
</organism>
<keyword evidence="3 10" id="KW-0285">Flavoprotein</keyword>
<dbReference type="EMBL" id="AP028654">
    <property type="protein sequence ID" value="BEP29777.1"/>
    <property type="molecule type" value="Genomic_DNA"/>
</dbReference>
<reference evidence="13 14" key="1">
    <citation type="submission" date="2023-08" db="EMBL/GenBank/DDBJ databases">
        <title>Helicovermis profunda gen. nov., sp. nov., a novel mesophilic, fermentative bacterium within the Bacillota from a deep-sea hydrothermal vent chimney.</title>
        <authorList>
            <person name="Miyazaki U."/>
            <person name="Mizutani D."/>
            <person name="Hashimoto Y."/>
            <person name="Tame A."/>
            <person name="Sawayama S."/>
            <person name="Miyazaki J."/>
            <person name="Takai K."/>
            <person name="Nakagawa S."/>
        </authorList>
    </citation>
    <scope>NUCLEOTIDE SEQUENCE [LARGE SCALE GENOMIC DNA]</scope>
    <source>
        <strain evidence="13 14">S502</strain>
    </source>
</reference>
<dbReference type="PANTHER" id="PTHR30040:SF2">
    <property type="entry name" value="FAD:PROTEIN FMN TRANSFERASE"/>
    <property type="match status" value="1"/>
</dbReference>
<dbReference type="GO" id="GO:0046872">
    <property type="term" value="F:metal ion binding"/>
    <property type="evidence" value="ECO:0007669"/>
    <property type="project" value="UniProtKB-UniRule"/>
</dbReference>
<keyword evidence="5 10" id="KW-0479">Metal-binding</keyword>
<dbReference type="InterPro" id="IPR003374">
    <property type="entry name" value="ApbE-like_sf"/>
</dbReference>
<evidence type="ECO:0000256" key="4">
    <source>
        <dbReference type="ARBA" id="ARBA00022679"/>
    </source>
</evidence>
<evidence type="ECO:0000256" key="3">
    <source>
        <dbReference type="ARBA" id="ARBA00022630"/>
    </source>
</evidence>
<dbReference type="InterPro" id="IPR024932">
    <property type="entry name" value="ApbE"/>
</dbReference>
<evidence type="ECO:0000313" key="14">
    <source>
        <dbReference type="Proteomes" id="UP001321786"/>
    </source>
</evidence>
<evidence type="ECO:0000256" key="2">
    <source>
        <dbReference type="ARBA" id="ARBA00016337"/>
    </source>
</evidence>
<keyword evidence="6 10" id="KW-0274">FAD</keyword>
<evidence type="ECO:0000256" key="9">
    <source>
        <dbReference type="ARBA" id="ARBA00048540"/>
    </source>
</evidence>
<comment type="function">
    <text evidence="12">Flavin transferase that catalyzes the transfer of the FMN moiety of FAD and its covalent binding to the hydroxyl group of a threonine residue in a target flavoprotein.</text>
</comment>
<evidence type="ECO:0000313" key="13">
    <source>
        <dbReference type="EMBL" id="BEP29777.1"/>
    </source>
</evidence>
<keyword evidence="12" id="KW-0997">Cell inner membrane</keyword>
<dbReference type="Pfam" id="PF02424">
    <property type="entry name" value="ApbE"/>
    <property type="match status" value="1"/>
</dbReference>
<dbReference type="SUPFAM" id="SSF143631">
    <property type="entry name" value="ApbE-like"/>
    <property type="match status" value="1"/>
</dbReference>
<feature type="binding site" evidence="11">
    <location>
        <position position="170"/>
    </location>
    <ligand>
        <name>Mg(2+)</name>
        <dbReference type="ChEBI" id="CHEBI:18420"/>
    </ligand>
</feature>
<dbReference type="PANTHER" id="PTHR30040">
    <property type="entry name" value="THIAMINE BIOSYNTHESIS LIPOPROTEIN APBE"/>
    <property type="match status" value="1"/>
</dbReference>
<evidence type="ECO:0000256" key="10">
    <source>
        <dbReference type="PIRNR" id="PIRNR006268"/>
    </source>
</evidence>
<gene>
    <name evidence="13" type="ORF">HLPR_21080</name>
</gene>
<dbReference type="GO" id="GO:0005886">
    <property type="term" value="C:plasma membrane"/>
    <property type="evidence" value="ECO:0007669"/>
    <property type="project" value="UniProtKB-SubCell"/>
</dbReference>
<feature type="chain" id="PRO_5043096076" description="FAD:protein FMN transferase" evidence="12">
    <location>
        <begin position="25"/>
        <end position="343"/>
    </location>
</feature>
<evidence type="ECO:0000256" key="1">
    <source>
        <dbReference type="ARBA" id="ARBA00011955"/>
    </source>
</evidence>
<evidence type="ECO:0000256" key="8">
    <source>
        <dbReference type="ARBA" id="ARBA00031306"/>
    </source>
</evidence>
<keyword evidence="12" id="KW-1003">Cell membrane</keyword>
<proteinExistence type="inferred from homology"/>
<keyword evidence="12" id="KW-0449">Lipoprotein</keyword>
<keyword evidence="14" id="KW-1185">Reference proteome</keyword>
<comment type="catalytic activity">
    <reaction evidence="9 10 12">
        <text>L-threonyl-[protein] + FAD = FMN-L-threonyl-[protein] + AMP + H(+)</text>
        <dbReference type="Rhea" id="RHEA:36847"/>
        <dbReference type="Rhea" id="RHEA-COMP:11060"/>
        <dbReference type="Rhea" id="RHEA-COMP:11061"/>
        <dbReference type="ChEBI" id="CHEBI:15378"/>
        <dbReference type="ChEBI" id="CHEBI:30013"/>
        <dbReference type="ChEBI" id="CHEBI:57692"/>
        <dbReference type="ChEBI" id="CHEBI:74257"/>
        <dbReference type="ChEBI" id="CHEBI:456215"/>
        <dbReference type="EC" id="2.7.1.180"/>
    </reaction>
</comment>
<dbReference type="Proteomes" id="UP001321786">
    <property type="component" value="Chromosome"/>
</dbReference>